<dbReference type="Proteomes" id="UP001165160">
    <property type="component" value="Unassembled WGS sequence"/>
</dbReference>
<feature type="region of interest" description="Disordered" evidence="1">
    <location>
        <begin position="36"/>
        <end position="63"/>
    </location>
</feature>
<accession>A0A9W7B9M1</accession>
<dbReference type="AlphaFoldDB" id="A0A9W7B9M1"/>
<gene>
    <name evidence="2" type="ORF">TrVE_jg1473</name>
</gene>
<evidence type="ECO:0000256" key="1">
    <source>
        <dbReference type="SAM" id="MobiDB-lite"/>
    </source>
</evidence>
<comment type="caution">
    <text evidence="2">The sequence shown here is derived from an EMBL/GenBank/DDBJ whole genome shotgun (WGS) entry which is preliminary data.</text>
</comment>
<evidence type="ECO:0000313" key="3">
    <source>
        <dbReference type="Proteomes" id="UP001165160"/>
    </source>
</evidence>
<dbReference type="EMBL" id="BRXX01000039">
    <property type="protein sequence ID" value="GMH84586.1"/>
    <property type="molecule type" value="Genomic_DNA"/>
</dbReference>
<protein>
    <submittedName>
        <fullName evidence="2">Uncharacterized protein</fullName>
    </submittedName>
</protein>
<proteinExistence type="predicted"/>
<feature type="compositionally biased region" description="Polar residues" evidence="1">
    <location>
        <begin position="38"/>
        <end position="58"/>
    </location>
</feature>
<keyword evidence="3" id="KW-1185">Reference proteome</keyword>
<organism evidence="2 3">
    <name type="scientific">Triparma verrucosa</name>
    <dbReference type="NCBI Taxonomy" id="1606542"/>
    <lineage>
        <taxon>Eukaryota</taxon>
        <taxon>Sar</taxon>
        <taxon>Stramenopiles</taxon>
        <taxon>Ochrophyta</taxon>
        <taxon>Bolidophyceae</taxon>
        <taxon>Parmales</taxon>
        <taxon>Triparmaceae</taxon>
        <taxon>Triparma</taxon>
    </lineage>
</organism>
<name>A0A9W7B9M1_9STRA</name>
<evidence type="ECO:0000313" key="2">
    <source>
        <dbReference type="EMBL" id="GMH84586.1"/>
    </source>
</evidence>
<reference evidence="3" key="1">
    <citation type="journal article" date="2023" name="Commun. Biol.">
        <title>Genome analysis of Parmales, the sister group of diatoms, reveals the evolutionary specialization of diatoms from phago-mixotrophs to photoautotrophs.</title>
        <authorList>
            <person name="Ban H."/>
            <person name="Sato S."/>
            <person name="Yoshikawa S."/>
            <person name="Yamada K."/>
            <person name="Nakamura Y."/>
            <person name="Ichinomiya M."/>
            <person name="Sato N."/>
            <person name="Blanc-Mathieu R."/>
            <person name="Endo H."/>
            <person name="Kuwata A."/>
            <person name="Ogata H."/>
        </authorList>
    </citation>
    <scope>NUCLEOTIDE SEQUENCE [LARGE SCALE GENOMIC DNA]</scope>
    <source>
        <strain evidence="3">NIES 3699</strain>
    </source>
</reference>
<sequence>MSKWLHGIFPAPKTTKSTLSLPSDFLRLHQGDVETATKPVSATDSISGETPSSNNPSGSEDLGVIDNRMSVKVQNDKNPEQLLATLCEDFRSEEQSDGYTISHSISRNSEQLLTALSQVTDAKTLKSYKDQLSLVGDEILSYVGELLEKVDKVIKKKVKGARKDKDDVDDEASLPGILPLASTSFADQLSLVGGTMTSYAVQLSEKVEGAMKDEDDEDDKRSLFRASSDQLGLVGDAIVSSFEQLS</sequence>